<sequence length="162" mass="18838">MEEKFNSSITREKTHLNMLVLMIEDNESVEKYLMRFLKAASLAGISSDNHLLVAKVAKCIAIARDNSEKRVLTNFYEEIENEAMIWSRNLGAKNYSFRVINNNGNNNHSEFLCNHYLYCYCERNFPWDHKLNTVFAKSGLNANKWASQTKSNQQGHQQLQQQ</sequence>
<organism evidence="1 2">
    <name type="scientific">Phycomyces blakesleeanus</name>
    <dbReference type="NCBI Taxonomy" id="4837"/>
    <lineage>
        <taxon>Eukaryota</taxon>
        <taxon>Fungi</taxon>
        <taxon>Fungi incertae sedis</taxon>
        <taxon>Mucoromycota</taxon>
        <taxon>Mucoromycotina</taxon>
        <taxon>Mucoromycetes</taxon>
        <taxon>Mucorales</taxon>
        <taxon>Phycomycetaceae</taxon>
        <taxon>Phycomyces</taxon>
    </lineage>
</organism>
<accession>A0ABR3BJA1</accession>
<reference evidence="1 2" key="1">
    <citation type="submission" date="2024-04" db="EMBL/GenBank/DDBJ databases">
        <title>Symmetric and asymmetric DNA N6-adenine methylation regulates different biological responses in Mucorales.</title>
        <authorList>
            <consortium name="Lawrence Berkeley National Laboratory"/>
            <person name="Lax C."/>
            <person name="Mondo S.J."/>
            <person name="Osorio-Concepcion M."/>
            <person name="Muszewska A."/>
            <person name="Corrochano-Luque M."/>
            <person name="Gutierrez G."/>
            <person name="Riley R."/>
            <person name="Lipzen A."/>
            <person name="Guo J."/>
            <person name="Hundley H."/>
            <person name="Amirebrahimi M."/>
            <person name="Ng V."/>
            <person name="Lorenzo-Gutierrez D."/>
            <person name="Binder U."/>
            <person name="Yang J."/>
            <person name="Song Y."/>
            <person name="Canovas D."/>
            <person name="Navarro E."/>
            <person name="Freitag M."/>
            <person name="Gabaldon T."/>
            <person name="Grigoriev I.V."/>
            <person name="Corrochano L.M."/>
            <person name="Nicolas F.E."/>
            <person name="Garre V."/>
        </authorList>
    </citation>
    <scope>NUCLEOTIDE SEQUENCE [LARGE SCALE GENOMIC DNA]</scope>
    <source>
        <strain evidence="1 2">L51</strain>
    </source>
</reference>
<evidence type="ECO:0008006" key="3">
    <source>
        <dbReference type="Google" id="ProtNLM"/>
    </source>
</evidence>
<dbReference type="Proteomes" id="UP001448207">
    <property type="component" value="Unassembled WGS sequence"/>
</dbReference>
<evidence type="ECO:0000313" key="1">
    <source>
        <dbReference type="EMBL" id="KAL0098311.1"/>
    </source>
</evidence>
<proteinExistence type="predicted"/>
<keyword evidence="2" id="KW-1185">Reference proteome</keyword>
<name>A0ABR3BJA1_PHYBL</name>
<gene>
    <name evidence="1" type="ORF">J3Q64DRAFT_1694696</name>
</gene>
<dbReference type="EMBL" id="JBCLYO010000001">
    <property type="protein sequence ID" value="KAL0098311.1"/>
    <property type="molecule type" value="Genomic_DNA"/>
</dbReference>
<evidence type="ECO:0000313" key="2">
    <source>
        <dbReference type="Proteomes" id="UP001448207"/>
    </source>
</evidence>
<protein>
    <recommendedName>
        <fullName evidence="3">Retrotransposon gag domain-containing protein</fullName>
    </recommendedName>
</protein>
<comment type="caution">
    <text evidence="1">The sequence shown here is derived from an EMBL/GenBank/DDBJ whole genome shotgun (WGS) entry which is preliminary data.</text>
</comment>